<protein>
    <submittedName>
        <fullName evidence="1">Uncharacterized protein</fullName>
    </submittedName>
</protein>
<dbReference type="AlphaFoldDB" id="A0A133VB83"/>
<gene>
    <name evidence="1" type="ORF">AKJ47_01730</name>
</gene>
<sequence>MKITASRKTRSWGFGLDVALSITHSKGKDLSLISLRNIYGYLSQELVFYPLLNLGSDGRTWDVF</sequence>
<dbReference type="EMBL" id="LHYA01000016">
    <property type="protein sequence ID" value="KXB03718.1"/>
    <property type="molecule type" value="Genomic_DNA"/>
</dbReference>
<comment type="caution">
    <text evidence="1">The sequence shown here is derived from an EMBL/GenBank/DDBJ whole genome shotgun (WGS) entry which is preliminary data.</text>
</comment>
<keyword evidence="2" id="KW-1185">Reference proteome</keyword>
<dbReference type="Proteomes" id="UP000070405">
    <property type="component" value="Unassembled WGS sequence"/>
</dbReference>
<evidence type="ECO:0000313" key="1">
    <source>
        <dbReference type="EMBL" id="KXB03718.1"/>
    </source>
</evidence>
<evidence type="ECO:0000313" key="2">
    <source>
        <dbReference type="Proteomes" id="UP000070405"/>
    </source>
</evidence>
<proteinExistence type="predicted"/>
<organism evidence="1 2">
    <name type="scientific">candidate division MSBL1 archaeon SCGC-AAA261G05</name>
    <dbReference type="NCBI Taxonomy" id="1698276"/>
    <lineage>
        <taxon>Archaea</taxon>
        <taxon>Methanobacteriati</taxon>
        <taxon>Methanobacteriota</taxon>
        <taxon>candidate division MSBL1</taxon>
    </lineage>
</organism>
<accession>A0A133VB83</accession>
<reference evidence="1 2" key="1">
    <citation type="journal article" date="2016" name="Sci. Rep.">
        <title>Metabolic traits of an uncultured archaeal lineage -MSBL1- from brine pools of the Red Sea.</title>
        <authorList>
            <person name="Mwirichia R."/>
            <person name="Alam I."/>
            <person name="Rashid M."/>
            <person name="Vinu M."/>
            <person name="Ba-Alawi W."/>
            <person name="Anthony Kamau A."/>
            <person name="Kamanda Ngugi D."/>
            <person name="Goker M."/>
            <person name="Klenk H.P."/>
            <person name="Bajic V."/>
            <person name="Stingl U."/>
        </authorList>
    </citation>
    <scope>NUCLEOTIDE SEQUENCE [LARGE SCALE GENOMIC DNA]</scope>
    <source>
        <strain evidence="1">SCGC-AAA261G05</strain>
    </source>
</reference>
<name>A0A133VB83_9EURY</name>